<reference evidence="14" key="2">
    <citation type="journal article" date="2021" name="PeerJ">
        <title>Extensive microbial diversity within the chicken gut microbiome revealed by metagenomics and culture.</title>
        <authorList>
            <person name="Gilroy R."/>
            <person name="Ravi A."/>
            <person name="Getino M."/>
            <person name="Pursley I."/>
            <person name="Horton D.L."/>
            <person name="Alikhan N.F."/>
            <person name="Baker D."/>
            <person name="Gharbi K."/>
            <person name="Hall N."/>
            <person name="Watson M."/>
            <person name="Adriaenssens E.M."/>
            <person name="Foster-Nyarko E."/>
            <person name="Jarju S."/>
            <person name="Secka A."/>
            <person name="Antonio M."/>
            <person name="Oren A."/>
            <person name="Chaudhuri R.R."/>
            <person name="La Ragione R."/>
            <person name="Hildebrand F."/>
            <person name="Pallen M.J."/>
        </authorList>
    </citation>
    <scope>NUCLEOTIDE SEQUENCE</scope>
    <source>
        <strain evidence="14">CHK123-3438</strain>
    </source>
</reference>
<evidence type="ECO:0000256" key="4">
    <source>
        <dbReference type="ARBA" id="ARBA00020268"/>
    </source>
</evidence>
<dbReference type="Pfam" id="PF01554">
    <property type="entry name" value="MatE"/>
    <property type="match status" value="2"/>
</dbReference>
<evidence type="ECO:0000256" key="13">
    <source>
        <dbReference type="SAM" id="Phobius"/>
    </source>
</evidence>
<evidence type="ECO:0000256" key="8">
    <source>
        <dbReference type="ARBA" id="ARBA00022692"/>
    </source>
</evidence>
<dbReference type="GO" id="GO:0005886">
    <property type="term" value="C:plasma membrane"/>
    <property type="evidence" value="ECO:0007669"/>
    <property type="project" value="UniProtKB-SubCell"/>
</dbReference>
<evidence type="ECO:0000313" key="15">
    <source>
        <dbReference type="Proteomes" id="UP000886860"/>
    </source>
</evidence>
<dbReference type="PANTHER" id="PTHR43298">
    <property type="entry name" value="MULTIDRUG RESISTANCE PROTEIN NORM-RELATED"/>
    <property type="match status" value="1"/>
</dbReference>
<dbReference type="InterPro" id="IPR048279">
    <property type="entry name" value="MdtK-like"/>
</dbReference>
<dbReference type="GO" id="GO:0042910">
    <property type="term" value="F:xenobiotic transmembrane transporter activity"/>
    <property type="evidence" value="ECO:0007669"/>
    <property type="project" value="InterPro"/>
</dbReference>
<dbReference type="EMBL" id="DVKS01000194">
    <property type="protein sequence ID" value="HIT42743.1"/>
    <property type="molecule type" value="Genomic_DNA"/>
</dbReference>
<evidence type="ECO:0000256" key="7">
    <source>
        <dbReference type="ARBA" id="ARBA00022475"/>
    </source>
</evidence>
<keyword evidence="9 13" id="KW-1133">Transmembrane helix</keyword>
<gene>
    <name evidence="14" type="ORF">IAB60_11730</name>
</gene>
<feature type="transmembrane region" description="Helical" evidence="13">
    <location>
        <begin position="419"/>
        <end position="441"/>
    </location>
</feature>
<comment type="similarity">
    <text evidence="3">Belongs to the multi antimicrobial extrusion (MATE) (TC 2.A.66.1) family.</text>
</comment>
<keyword evidence="8 13" id="KW-0812">Transmembrane</keyword>
<dbReference type="InterPro" id="IPR002528">
    <property type="entry name" value="MATE_fam"/>
</dbReference>
<dbReference type="PANTHER" id="PTHR43298:SF2">
    <property type="entry name" value="FMN_FAD EXPORTER YEEO-RELATED"/>
    <property type="match status" value="1"/>
</dbReference>
<name>A0A9D1GKX8_9FIRM</name>
<keyword evidence="5" id="KW-0813">Transport</keyword>
<keyword evidence="7" id="KW-1003">Cell membrane</keyword>
<dbReference type="NCBIfam" id="TIGR00797">
    <property type="entry name" value="matE"/>
    <property type="match status" value="1"/>
</dbReference>
<feature type="transmembrane region" description="Helical" evidence="13">
    <location>
        <begin position="175"/>
        <end position="195"/>
    </location>
</feature>
<accession>A0A9D1GKX8</accession>
<feature type="transmembrane region" description="Helical" evidence="13">
    <location>
        <begin position="103"/>
        <end position="123"/>
    </location>
</feature>
<dbReference type="GO" id="GO:0015297">
    <property type="term" value="F:antiporter activity"/>
    <property type="evidence" value="ECO:0007669"/>
    <property type="project" value="UniProtKB-KW"/>
</dbReference>
<comment type="subcellular location">
    <subcellularLocation>
        <location evidence="2">Cell membrane</location>
        <topology evidence="2">Multi-pass membrane protein</topology>
    </subcellularLocation>
</comment>
<keyword evidence="6" id="KW-0050">Antiport</keyword>
<evidence type="ECO:0000313" key="14">
    <source>
        <dbReference type="EMBL" id="HIT42743.1"/>
    </source>
</evidence>
<sequence length="468" mass="50876">MERDGSKVLMQDMTEGKPLQLILGFAIPMLLGMLFQQFYSMVDTIIVGKFLGVDALASVGSTSAVNFMVIGFVQGVCSGFAIPVAQRFGAQDYSDMRRFAANSAWVSAVFAVIMTAVICLLTWNILEWMQTPENIIQGAYDYIFYIFLGIPATFLYNMLSGIIRSLGDSRTPVYFLILSSLFNVVLDLWFIAGIGTGVEGAAYATVISQVVSGILCWFYMRKKFPVLKMDRDEMRLSAVHVRILCGMGIPMGLQYSITAIGSVVIQTSINGLGSIAVASVTAGQKVSAFFCCPFDALGATMATYAGQNVGAKKLDRIETGVKSATCIGIVYAVAAFAVLFFFGGVIPLLFVDASEAQVIRQAHQFLIFNSLAYILLVFVNVWRFTIQGMGFSLFAVLAGVCEMAARAMVGILLVPVFGYVVVCFASPFAWLLADFFLIPAFRSCIRQLRMRFFGTERAASGMPAGGRA</sequence>
<dbReference type="InterPro" id="IPR050222">
    <property type="entry name" value="MATE_MdtK"/>
</dbReference>
<feature type="transmembrane region" description="Helical" evidence="13">
    <location>
        <begin position="59"/>
        <end position="82"/>
    </location>
</feature>
<feature type="transmembrane region" description="Helical" evidence="13">
    <location>
        <begin position="21"/>
        <end position="39"/>
    </location>
</feature>
<protein>
    <recommendedName>
        <fullName evidence="4">Probable multidrug resistance protein NorM</fullName>
    </recommendedName>
    <alternativeName>
        <fullName evidence="12">Multidrug-efflux transporter</fullName>
    </alternativeName>
</protein>
<evidence type="ECO:0000256" key="10">
    <source>
        <dbReference type="ARBA" id="ARBA00023065"/>
    </source>
</evidence>
<dbReference type="Proteomes" id="UP000886860">
    <property type="component" value="Unassembled WGS sequence"/>
</dbReference>
<feature type="transmembrane region" description="Helical" evidence="13">
    <location>
        <begin position="362"/>
        <end position="381"/>
    </location>
</feature>
<feature type="transmembrane region" description="Helical" evidence="13">
    <location>
        <begin position="143"/>
        <end position="163"/>
    </location>
</feature>
<proteinExistence type="inferred from homology"/>
<dbReference type="GO" id="GO:0006811">
    <property type="term" value="P:monoatomic ion transport"/>
    <property type="evidence" value="ECO:0007669"/>
    <property type="project" value="UniProtKB-KW"/>
</dbReference>
<evidence type="ECO:0000256" key="1">
    <source>
        <dbReference type="ARBA" id="ARBA00003408"/>
    </source>
</evidence>
<dbReference type="AlphaFoldDB" id="A0A9D1GKX8"/>
<feature type="transmembrane region" description="Helical" evidence="13">
    <location>
        <begin position="326"/>
        <end position="350"/>
    </location>
</feature>
<evidence type="ECO:0000256" key="2">
    <source>
        <dbReference type="ARBA" id="ARBA00004651"/>
    </source>
</evidence>
<evidence type="ECO:0000256" key="5">
    <source>
        <dbReference type="ARBA" id="ARBA00022448"/>
    </source>
</evidence>
<dbReference type="PIRSF" id="PIRSF006603">
    <property type="entry name" value="DinF"/>
    <property type="match status" value="1"/>
</dbReference>
<comment type="function">
    <text evidence="1">Multidrug efflux pump.</text>
</comment>
<evidence type="ECO:0000256" key="11">
    <source>
        <dbReference type="ARBA" id="ARBA00023136"/>
    </source>
</evidence>
<keyword evidence="11 13" id="KW-0472">Membrane</keyword>
<keyword evidence="10" id="KW-0406">Ion transport</keyword>
<evidence type="ECO:0000256" key="12">
    <source>
        <dbReference type="ARBA" id="ARBA00031636"/>
    </source>
</evidence>
<organism evidence="14 15">
    <name type="scientific">Candidatus Caccovicinus merdipullorum</name>
    <dbReference type="NCBI Taxonomy" id="2840724"/>
    <lineage>
        <taxon>Bacteria</taxon>
        <taxon>Bacillati</taxon>
        <taxon>Bacillota</taxon>
        <taxon>Clostridia</taxon>
        <taxon>Eubacteriales</taxon>
        <taxon>Candidatus Caccovicinus</taxon>
    </lineage>
</organism>
<comment type="caution">
    <text evidence="14">The sequence shown here is derived from an EMBL/GenBank/DDBJ whole genome shotgun (WGS) entry which is preliminary data.</text>
</comment>
<feature type="transmembrane region" description="Helical" evidence="13">
    <location>
        <begin position="393"/>
        <end position="413"/>
    </location>
</feature>
<dbReference type="CDD" id="cd13138">
    <property type="entry name" value="MATE_yoeA_like"/>
    <property type="match status" value="1"/>
</dbReference>
<evidence type="ECO:0000256" key="3">
    <source>
        <dbReference type="ARBA" id="ARBA00010199"/>
    </source>
</evidence>
<reference evidence="14" key="1">
    <citation type="submission" date="2020-10" db="EMBL/GenBank/DDBJ databases">
        <authorList>
            <person name="Gilroy R."/>
        </authorList>
    </citation>
    <scope>NUCLEOTIDE SEQUENCE</scope>
    <source>
        <strain evidence="14">CHK123-3438</strain>
    </source>
</reference>
<feature type="transmembrane region" description="Helical" evidence="13">
    <location>
        <begin position="201"/>
        <end position="220"/>
    </location>
</feature>
<evidence type="ECO:0000256" key="6">
    <source>
        <dbReference type="ARBA" id="ARBA00022449"/>
    </source>
</evidence>
<evidence type="ECO:0000256" key="9">
    <source>
        <dbReference type="ARBA" id="ARBA00022989"/>
    </source>
</evidence>